<evidence type="ECO:0000259" key="6">
    <source>
        <dbReference type="PROSITE" id="PS50011"/>
    </source>
</evidence>
<dbReference type="InterPro" id="IPR011990">
    <property type="entry name" value="TPR-like_helical_dom_sf"/>
</dbReference>
<comment type="catalytic activity">
    <reaction evidence="1">
        <text>ATP + protein L-histidine = ADP + protein N-phospho-L-histidine.</text>
        <dbReference type="EC" id="2.7.13.3"/>
    </reaction>
</comment>
<dbReference type="PROSITE" id="PS50109">
    <property type="entry name" value="HIS_KIN"/>
    <property type="match status" value="1"/>
</dbReference>
<dbReference type="SUPFAM" id="SSF52540">
    <property type="entry name" value="P-loop containing nucleoside triphosphate hydrolases"/>
    <property type="match status" value="1"/>
</dbReference>
<evidence type="ECO:0000259" key="7">
    <source>
        <dbReference type="PROSITE" id="PS50109"/>
    </source>
</evidence>
<keyword evidence="5" id="KW-0902">Two-component regulatory system</keyword>
<dbReference type="SUPFAM" id="SSF55781">
    <property type="entry name" value="GAF domain-like"/>
    <property type="match status" value="1"/>
</dbReference>
<evidence type="ECO:0000256" key="1">
    <source>
        <dbReference type="ARBA" id="ARBA00000085"/>
    </source>
</evidence>
<evidence type="ECO:0000256" key="2">
    <source>
        <dbReference type="ARBA" id="ARBA00012438"/>
    </source>
</evidence>
<feature type="domain" description="Protein kinase" evidence="6">
    <location>
        <begin position="22"/>
        <end position="286"/>
    </location>
</feature>
<reference evidence="8" key="2">
    <citation type="submission" date="2020-08" db="EMBL/GenBank/DDBJ databases">
        <authorList>
            <person name="Chen M."/>
            <person name="Teng W."/>
            <person name="Zhao L."/>
            <person name="Hu C."/>
            <person name="Zhou Y."/>
            <person name="Han B."/>
            <person name="Song L."/>
            <person name="Shu W."/>
        </authorList>
    </citation>
    <scope>NUCLEOTIDE SEQUENCE</scope>
    <source>
        <strain evidence="8">FACHB-1375</strain>
    </source>
</reference>
<dbReference type="CDD" id="cd14014">
    <property type="entry name" value="STKc_PknB_like"/>
    <property type="match status" value="1"/>
</dbReference>
<dbReference type="InterPro" id="IPR036890">
    <property type="entry name" value="HATPase_C_sf"/>
</dbReference>
<dbReference type="Gene3D" id="3.40.50.300">
    <property type="entry name" value="P-loop containing nucleotide triphosphate hydrolases"/>
    <property type="match status" value="1"/>
</dbReference>
<keyword evidence="4" id="KW-0808">Transferase</keyword>
<evidence type="ECO:0000313" key="9">
    <source>
        <dbReference type="Proteomes" id="UP000641646"/>
    </source>
</evidence>
<dbReference type="Pfam" id="PF00069">
    <property type="entry name" value="Pkinase"/>
    <property type="match status" value="1"/>
</dbReference>
<evidence type="ECO:0000256" key="5">
    <source>
        <dbReference type="ARBA" id="ARBA00023012"/>
    </source>
</evidence>
<dbReference type="InterPro" id="IPR003018">
    <property type="entry name" value="GAF"/>
</dbReference>
<organism evidence="8 9">
    <name type="scientific">Aerosakkonema funiforme FACHB-1375</name>
    <dbReference type="NCBI Taxonomy" id="2949571"/>
    <lineage>
        <taxon>Bacteria</taxon>
        <taxon>Bacillati</taxon>
        <taxon>Cyanobacteriota</taxon>
        <taxon>Cyanophyceae</taxon>
        <taxon>Oscillatoriophycideae</taxon>
        <taxon>Aerosakkonematales</taxon>
        <taxon>Aerosakkonemataceae</taxon>
        <taxon>Aerosakkonema</taxon>
    </lineage>
</organism>
<dbReference type="InterPro" id="IPR011009">
    <property type="entry name" value="Kinase-like_dom_sf"/>
</dbReference>
<dbReference type="InterPro" id="IPR053159">
    <property type="entry name" value="Hybrid_Histidine_Kinase"/>
</dbReference>
<dbReference type="InterPro" id="IPR000719">
    <property type="entry name" value="Prot_kinase_dom"/>
</dbReference>
<dbReference type="GO" id="GO:0005524">
    <property type="term" value="F:ATP binding"/>
    <property type="evidence" value="ECO:0007669"/>
    <property type="project" value="InterPro"/>
</dbReference>
<dbReference type="SMART" id="SM00387">
    <property type="entry name" value="HATPase_c"/>
    <property type="match status" value="1"/>
</dbReference>
<keyword evidence="4" id="KW-0418">Kinase</keyword>
<dbReference type="Pfam" id="PF02518">
    <property type="entry name" value="HATPase_c"/>
    <property type="match status" value="1"/>
</dbReference>
<dbReference type="InterPro" id="IPR003594">
    <property type="entry name" value="HATPase_dom"/>
</dbReference>
<keyword evidence="9" id="KW-1185">Reference proteome</keyword>
<dbReference type="PROSITE" id="PS00108">
    <property type="entry name" value="PROTEIN_KINASE_ST"/>
    <property type="match status" value="1"/>
</dbReference>
<dbReference type="SMART" id="SM00065">
    <property type="entry name" value="GAF"/>
    <property type="match status" value="1"/>
</dbReference>
<dbReference type="InterPro" id="IPR008271">
    <property type="entry name" value="Ser/Thr_kinase_AS"/>
</dbReference>
<gene>
    <name evidence="8" type="ORF">H6G03_06215</name>
</gene>
<dbReference type="PANTHER" id="PTHR43642">
    <property type="entry name" value="HYBRID SIGNAL TRANSDUCTION HISTIDINE KINASE G"/>
    <property type="match status" value="1"/>
</dbReference>
<feature type="domain" description="Histidine kinase" evidence="7">
    <location>
        <begin position="1551"/>
        <end position="1809"/>
    </location>
</feature>
<dbReference type="Pfam" id="PF13191">
    <property type="entry name" value="AAA_16"/>
    <property type="match status" value="1"/>
</dbReference>
<dbReference type="SMART" id="SM00220">
    <property type="entry name" value="S_TKc"/>
    <property type="match status" value="1"/>
</dbReference>
<dbReference type="Gene3D" id="3.30.565.10">
    <property type="entry name" value="Histidine kinase-like ATPase, C-terminal domain"/>
    <property type="match status" value="1"/>
</dbReference>
<dbReference type="EC" id="2.7.13.3" evidence="2"/>
<dbReference type="SUPFAM" id="SSF48452">
    <property type="entry name" value="TPR-like"/>
    <property type="match status" value="1"/>
</dbReference>
<dbReference type="GO" id="GO:0000155">
    <property type="term" value="F:phosphorelay sensor kinase activity"/>
    <property type="evidence" value="ECO:0007669"/>
    <property type="project" value="InterPro"/>
</dbReference>
<dbReference type="Gene3D" id="3.30.450.40">
    <property type="match status" value="1"/>
</dbReference>
<dbReference type="InterPro" id="IPR004358">
    <property type="entry name" value="Sig_transdc_His_kin-like_C"/>
</dbReference>
<dbReference type="Pfam" id="PF01590">
    <property type="entry name" value="GAF"/>
    <property type="match status" value="1"/>
</dbReference>
<proteinExistence type="predicted"/>
<dbReference type="InterPro" id="IPR041664">
    <property type="entry name" value="AAA_16"/>
</dbReference>
<dbReference type="PRINTS" id="PR00344">
    <property type="entry name" value="BCTRLSENSOR"/>
</dbReference>
<dbReference type="InterPro" id="IPR003661">
    <property type="entry name" value="HisK_dim/P_dom"/>
</dbReference>
<reference evidence="8" key="1">
    <citation type="journal article" date="2015" name="ISME J.">
        <title>Draft Genome Sequence of Streptomyces incarnatus NRRL8089, which Produces the Nucleoside Antibiotic Sinefungin.</title>
        <authorList>
            <person name="Oshima K."/>
            <person name="Hattori M."/>
            <person name="Shimizu H."/>
            <person name="Fukuda K."/>
            <person name="Nemoto M."/>
            <person name="Inagaki K."/>
            <person name="Tamura T."/>
        </authorList>
    </citation>
    <scope>NUCLEOTIDE SEQUENCE</scope>
    <source>
        <strain evidence="8">FACHB-1375</strain>
    </source>
</reference>
<evidence type="ECO:0000313" key="8">
    <source>
        <dbReference type="EMBL" id="MBD2180698.1"/>
    </source>
</evidence>
<dbReference type="InterPro" id="IPR027417">
    <property type="entry name" value="P-loop_NTPase"/>
</dbReference>
<sequence>MTVQPLPQYHICENFNKLLGKYRLTEELYTGERTIVYRAVPEEWGKEFPSVVLKLLHQEYPTFNDLLLFRNQYTIAKNLNVSGIVRPFCLEHYRNGYILVMEDFGGISLRNYTKNKILSLIEVLEIAQQMALILHEIHLNQVIHKDIKAANILINPTTKKVKIIDFGIASLLPKETQEIKNPNSLEGTLAYLAPEQTGRMNRGIDYRADFYALGVTIFELLTGKLPFDSQDPMELLHCHLAQQPPNIHSINPQVPAVVAAIVTKLMAKNAEDRYQSALGLKYDLEICLNHLKSTGKIVNFSIAQRDTSDRFIIPEKLYGREKEVNTLLEAFVRVACLEDDRIANGTAEIMLVAGFSGIGKTALVNEVHKPITRQKGYFIKGKFDQFNRNIPFSAFVQSLRDLMGQLLSESDAQLAAWRTKLLEALGENGQVLIEVIPELEIIIGKQSPAQELSGTAAQNRFNLLFQKFLQVFTAKEHPLVMFLDDLQWADLASLQLIKLLMEDKSYLLLLGAYRDNEVSPVHPFILMVEELKKAGKTVNKITLTPLAFEDTNQLVADTFLCSSERSRPLSELIARKTKGNPFFTTQFLKALSEDGQITFNREQGYWECDIAQINALSLTDNVVEFMAQQLQKLPNETQQILKLSACIGNQFDLNTLSIVSEKSAADAAMALWKALQEGMILPQTEVYKFYVSHDDTDAKVNNIENVAYRFLHDRVQQAAYSLIEPAQKQATHLKIGTLLLANLSFTQREERIFEIVNHLNIGSTLITETTRKEELARLNLLAGTKAKASTAYSGALTYIKAGMELLPTNCWERYYELTFALFKERAEVEYLNGNFEQAEIWLQQTVENAKTPLEKAEVYNMSIVQYTLQAKYPEAIQSGRQALALIDIDLPEENLDRVRDAELALAEKTLKNRSFSELADLPIMGEAEKKMAIKLLISMGPPTYRSHQRLWSVICAKAINLCLQYGNTPEIGYIYPAFGGLRGYALDNYQGTGELLDVTLKLMQGFNNKSAESVGYLMIGSSLRHWSHPLKVASEDYLSSYKVGLESSNLQYAAYAFGHNMYCRFYQSIRLQELCDEIATSLAFSQKYKNQWAIDLFIGGQRIVSELMGTTVEWNESEYLEQCRQHKNWQVICIYNILKSQVLFFYGRLEEAFHYGEQAEREIINVAPQGLLPYAHHCFIYALLLLARYPEISKNQRLEYWQKISNYQKKLEIWSQNSPANFLHLCDLVKAEMARISGNYLEAITNYDRAISGAKANEYIQEEALANELAAKFYLAWSKEKVAAGYMQEAYYCYARWGAKAKTDDLEKRYPELLQPILQQQKHHLNPLATLAKVSGISLHTVTSSYNSGSTSISDALDFTSVLKAAQAISSSIKLDELLKQLTQIILQNSGADRCILLFPTENQWQVRAITTPDITELRSESIDNYPHLPIALIQYVKNTRKMVVIDDLKTDLPLIDNYLLQHQPKSALCLPVLNQGDLVGILYLQNQTTTGVFTSDRILVLNFLCTQAAISLQNAQLYQQAQQTLTDLKQAQLQIVQSEKMSALGNLVAGVAHEINNPVGFISGNLTEAKTCLEDLIEHFNLYRDKFTPTPEIKYHAEQIDLEYVLSDLPKMFSSMQLGCDRIKNISTSLRTFSRADKDYQVSFNIHEGIDSAIMILKHRLKGNDSRPQIQIIKEYGEIPIIECFPGQLNQVFMNILANAIDMFDDMGQNYSFAYFTKNPQRITIKTEVLKKSNRVAINIKDNGLGMDENVKSRIFEHLFTTKAVGKGTGLGLTIARQIVEEKHGGSIHCYSRPGEGTEFIIQLPIAK</sequence>
<name>A0A926ZF27_9CYAN</name>
<dbReference type="SUPFAM" id="SSF55874">
    <property type="entry name" value="ATPase domain of HSP90 chaperone/DNA topoisomerase II/histidine kinase"/>
    <property type="match status" value="1"/>
</dbReference>
<dbReference type="Proteomes" id="UP000641646">
    <property type="component" value="Unassembled WGS sequence"/>
</dbReference>
<comment type="caution">
    <text evidence="8">The sequence shown here is derived from an EMBL/GenBank/DDBJ whole genome shotgun (WGS) entry which is preliminary data.</text>
</comment>
<dbReference type="RefSeq" id="WP_190463173.1">
    <property type="nucleotide sequence ID" value="NZ_JACJPW010000011.1"/>
</dbReference>
<evidence type="ECO:0000256" key="3">
    <source>
        <dbReference type="ARBA" id="ARBA00022553"/>
    </source>
</evidence>
<dbReference type="SUPFAM" id="SSF56112">
    <property type="entry name" value="Protein kinase-like (PK-like)"/>
    <property type="match status" value="1"/>
</dbReference>
<evidence type="ECO:0000256" key="4">
    <source>
        <dbReference type="ARBA" id="ARBA00022777"/>
    </source>
</evidence>
<protein>
    <recommendedName>
        <fullName evidence="2">histidine kinase</fullName>
        <ecNumber evidence="2">2.7.13.3</ecNumber>
    </recommendedName>
</protein>
<dbReference type="InterPro" id="IPR029016">
    <property type="entry name" value="GAF-like_dom_sf"/>
</dbReference>
<dbReference type="PROSITE" id="PS50011">
    <property type="entry name" value="PROTEIN_KINASE_DOM"/>
    <property type="match status" value="1"/>
</dbReference>
<dbReference type="CDD" id="cd00082">
    <property type="entry name" value="HisKA"/>
    <property type="match status" value="1"/>
</dbReference>
<dbReference type="EMBL" id="JACJPW010000011">
    <property type="protein sequence ID" value="MBD2180698.1"/>
    <property type="molecule type" value="Genomic_DNA"/>
</dbReference>
<dbReference type="Gene3D" id="1.10.510.10">
    <property type="entry name" value="Transferase(Phosphotransferase) domain 1"/>
    <property type="match status" value="1"/>
</dbReference>
<accession>A0A926ZF27</accession>
<dbReference type="PANTHER" id="PTHR43642:SF1">
    <property type="entry name" value="HYBRID SIGNAL TRANSDUCTION HISTIDINE KINASE G"/>
    <property type="match status" value="1"/>
</dbReference>
<keyword evidence="3" id="KW-0597">Phosphoprotein</keyword>
<dbReference type="InterPro" id="IPR005467">
    <property type="entry name" value="His_kinase_dom"/>
</dbReference>
<dbReference type="Gene3D" id="1.10.287.130">
    <property type="match status" value="1"/>
</dbReference>